<dbReference type="AlphaFoldDB" id="A0A0D2LSH2"/>
<feature type="region of interest" description="Disordered" evidence="1">
    <location>
        <begin position="58"/>
        <end position="77"/>
    </location>
</feature>
<feature type="compositionally biased region" description="Polar residues" evidence="1">
    <location>
        <begin position="286"/>
        <end position="306"/>
    </location>
</feature>
<evidence type="ECO:0000313" key="2">
    <source>
        <dbReference type="EMBL" id="KIY94594.1"/>
    </source>
</evidence>
<organism evidence="2 3">
    <name type="scientific">Monoraphidium neglectum</name>
    <dbReference type="NCBI Taxonomy" id="145388"/>
    <lineage>
        <taxon>Eukaryota</taxon>
        <taxon>Viridiplantae</taxon>
        <taxon>Chlorophyta</taxon>
        <taxon>core chlorophytes</taxon>
        <taxon>Chlorophyceae</taxon>
        <taxon>CS clade</taxon>
        <taxon>Sphaeropleales</taxon>
        <taxon>Selenastraceae</taxon>
        <taxon>Monoraphidium</taxon>
    </lineage>
</organism>
<feature type="compositionally biased region" description="Low complexity" evidence="1">
    <location>
        <begin position="107"/>
        <end position="131"/>
    </location>
</feature>
<feature type="region of interest" description="Disordered" evidence="1">
    <location>
        <begin position="240"/>
        <end position="310"/>
    </location>
</feature>
<evidence type="ECO:0000256" key="1">
    <source>
        <dbReference type="SAM" id="MobiDB-lite"/>
    </source>
</evidence>
<proteinExistence type="predicted"/>
<accession>A0A0D2LSH2</accession>
<reference evidence="2 3" key="1">
    <citation type="journal article" date="2013" name="BMC Genomics">
        <title>Reconstruction of the lipid metabolism for the microalga Monoraphidium neglectum from its genome sequence reveals characteristics suitable for biofuel production.</title>
        <authorList>
            <person name="Bogen C."/>
            <person name="Al-Dilaimi A."/>
            <person name="Albersmeier A."/>
            <person name="Wichmann J."/>
            <person name="Grundmann M."/>
            <person name="Rupp O."/>
            <person name="Lauersen K.J."/>
            <person name="Blifernez-Klassen O."/>
            <person name="Kalinowski J."/>
            <person name="Goesmann A."/>
            <person name="Mussgnug J.H."/>
            <person name="Kruse O."/>
        </authorList>
    </citation>
    <scope>NUCLEOTIDE SEQUENCE [LARGE SCALE GENOMIC DNA]</scope>
    <source>
        <strain evidence="2 3">SAG 48.87</strain>
    </source>
</reference>
<gene>
    <name evidence="2" type="ORF">MNEG_13368</name>
</gene>
<protein>
    <submittedName>
        <fullName evidence="2">Uncharacterized protein</fullName>
    </submittedName>
</protein>
<dbReference type="KEGG" id="mng:MNEG_13368"/>
<dbReference type="EMBL" id="KK104000">
    <property type="protein sequence ID" value="KIY94594.1"/>
    <property type="molecule type" value="Genomic_DNA"/>
</dbReference>
<evidence type="ECO:0000313" key="3">
    <source>
        <dbReference type="Proteomes" id="UP000054498"/>
    </source>
</evidence>
<dbReference type="GeneID" id="25730823"/>
<dbReference type="RefSeq" id="XP_013893614.1">
    <property type="nucleotide sequence ID" value="XM_014038160.1"/>
</dbReference>
<feature type="region of interest" description="Disordered" evidence="1">
    <location>
        <begin position="203"/>
        <end position="222"/>
    </location>
</feature>
<feature type="compositionally biased region" description="Low complexity" evidence="1">
    <location>
        <begin position="242"/>
        <end position="256"/>
    </location>
</feature>
<name>A0A0D2LSH2_9CHLO</name>
<dbReference type="Proteomes" id="UP000054498">
    <property type="component" value="Unassembled WGS sequence"/>
</dbReference>
<keyword evidence="3" id="KW-1185">Reference proteome</keyword>
<sequence length="414" mass="43274">MALFGMRPKQSAERRLTAVAEEGAIEVQRPQKRARDRRGSLSGLIASIFGCFGRPSTVSSSDDYRTPAANPSREAEVRDKAAAAAAFPKQPYEGRPQAAAPGHATATSIASRSGESISRASSTTSTASGGASDEGDVFVSITLQQQPRVPAVCSCSSGAAPTSTRGSARCASIDAVKATASHSDHEQRRQAPAASQALPVVGSTGAQAPAAGAPSTEARRPRPVARGSLFSQAVCDVHAPAGGNSLHRGSRSSSDSDGGDRRRVSRGAGNTDAVARAPVKAAQPLHTISQRKVEQQPQQRRIQGRTTLRAPAASAADREWEAILIKIVNWADEVEDAIANGWVPRLPEHLQVPAPQHTVQHRWERGFRSGQGGCCKRAGATGCGARRGGSGWGRDEDCGGTYSALGAWLAPSDW</sequence>
<feature type="region of interest" description="Disordered" evidence="1">
    <location>
        <begin position="83"/>
        <end position="132"/>
    </location>
</feature>